<accession>A0A9D1ZNH8</accession>
<evidence type="ECO:0000313" key="2">
    <source>
        <dbReference type="Proteomes" id="UP000824013"/>
    </source>
</evidence>
<protein>
    <submittedName>
        <fullName evidence="1">Antitoxin of toxin-antitoxin stability system</fullName>
    </submittedName>
</protein>
<reference evidence="1" key="2">
    <citation type="submission" date="2021-04" db="EMBL/GenBank/DDBJ databases">
        <authorList>
            <person name="Gilroy R."/>
        </authorList>
    </citation>
    <scope>NUCLEOTIDE SEQUENCE</scope>
    <source>
        <strain evidence="1">3204</strain>
    </source>
</reference>
<dbReference type="EMBL" id="DXCM01000086">
    <property type="protein sequence ID" value="HIY93517.1"/>
    <property type="molecule type" value="Genomic_DNA"/>
</dbReference>
<reference evidence="1" key="1">
    <citation type="journal article" date="2021" name="PeerJ">
        <title>Extensive microbial diversity within the chicken gut microbiome revealed by metagenomics and culture.</title>
        <authorList>
            <person name="Gilroy R."/>
            <person name="Ravi A."/>
            <person name="Getino M."/>
            <person name="Pursley I."/>
            <person name="Horton D.L."/>
            <person name="Alikhan N.F."/>
            <person name="Baker D."/>
            <person name="Gharbi K."/>
            <person name="Hall N."/>
            <person name="Watson M."/>
            <person name="Adriaenssens E.M."/>
            <person name="Foster-Nyarko E."/>
            <person name="Jarju S."/>
            <person name="Secka A."/>
            <person name="Antonio M."/>
            <person name="Oren A."/>
            <person name="Chaudhuri R.R."/>
            <person name="La Ragione R."/>
            <person name="Hildebrand F."/>
            <person name="Pallen M.J."/>
        </authorList>
    </citation>
    <scope>NUCLEOTIDE SEQUENCE</scope>
    <source>
        <strain evidence="1">3204</strain>
    </source>
</reference>
<dbReference type="Proteomes" id="UP000824013">
    <property type="component" value="Unassembled WGS sequence"/>
</dbReference>
<gene>
    <name evidence="1" type="ORF">H9820_11355</name>
</gene>
<dbReference type="AlphaFoldDB" id="A0A9D1ZNH8"/>
<organism evidence="1 2">
    <name type="scientific">Candidatus Companilactobacillus pullicola</name>
    <dbReference type="NCBI Taxonomy" id="2838523"/>
    <lineage>
        <taxon>Bacteria</taxon>
        <taxon>Bacillati</taxon>
        <taxon>Bacillota</taxon>
        <taxon>Bacilli</taxon>
        <taxon>Lactobacillales</taxon>
        <taxon>Lactobacillaceae</taxon>
        <taxon>Companilactobacillus</taxon>
    </lineage>
</organism>
<comment type="caution">
    <text evidence="1">The sequence shown here is derived from an EMBL/GenBank/DDBJ whole genome shotgun (WGS) entry which is preliminary data.</text>
</comment>
<sequence length="78" mass="9044">MTNDRTVKIRKSGHSTVLTVPSYIKPQADIYNVHQGSNGEIIYVPKHLNPFKDKRVIKKYRNSFQKEEMGKYLFGSES</sequence>
<name>A0A9D1ZNH8_9LACO</name>
<proteinExistence type="predicted"/>
<evidence type="ECO:0000313" key="1">
    <source>
        <dbReference type="EMBL" id="HIY93517.1"/>
    </source>
</evidence>